<dbReference type="AlphaFoldDB" id="A0AAD6CXA3"/>
<keyword evidence="3" id="KW-1185">Reference proteome</keyword>
<comment type="caution">
    <text evidence="2">The sequence shown here is derived from an EMBL/GenBank/DDBJ whole genome shotgun (WGS) entry which is preliminary data.</text>
</comment>
<dbReference type="GO" id="GO:0001228">
    <property type="term" value="F:DNA-binding transcription activator activity, RNA polymerase II-specific"/>
    <property type="evidence" value="ECO:0007669"/>
    <property type="project" value="TreeGrafter"/>
</dbReference>
<dbReference type="PANTHER" id="PTHR47784:SF5">
    <property type="entry name" value="STEROL UPTAKE CONTROL PROTEIN 2"/>
    <property type="match status" value="1"/>
</dbReference>
<reference evidence="2 3" key="1">
    <citation type="journal article" date="2023" name="IMA Fungus">
        <title>Comparative genomic study of the Penicillium genus elucidates a diverse pangenome and 15 lateral gene transfer events.</title>
        <authorList>
            <person name="Petersen C."/>
            <person name="Sorensen T."/>
            <person name="Nielsen M.R."/>
            <person name="Sondergaard T.E."/>
            <person name="Sorensen J.L."/>
            <person name="Fitzpatrick D.A."/>
            <person name="Frisvad J.C."/>
            <person name="Nielsen K.L."/>
        </authorList>
    </citation>
    <scope>NUCLEOTIDE SEQUENCE [LARGE SCALE GENOMIC DNA]</scope>
    <source>
        <strain evidence="2 3">IBT 35679</strain>
    </source>
</reference>
<gene>
    <name evidence="2" type="ORF">N7494_006882</name>
</gene>
<feature type="region of interest" description="Disordered" evidence="1">
    <location>
        <begin position="47"/>
        <end position="80"/>
    </location>
</feature>
<proteinExistence type="predicted"/>
<accession>A0AAD6CXA3</accession>
<organism evidence="2 3">
    <name type="scientific">Penicillium frequentans</name>
    <dbReference type="NCBI Taxonomy" id="3151616"/>
    <lineage>
        <taxon>Eukaryota</taxon>
        <taxon>Fungi</taxon>
        <taxon>Dikarya</taxon>
        <taxon>Ascomycota</taxon>
        <taxon>Pezizomycotina</taxon>
        <taxon>Eurotiomycetes</taxon>
        <taxon>Eurotiomycetidae</taxon>
        <taxon>Eurotiales</taxon>
        <taxon>Aspergillaceae</taxon>
        <taxon>Penicillium</taxon>
    </lineage>
</organism>
<dbReference type="InterPro" id="IPR053157">
    <property type="entry name" value="Sterol_Uptake_Regulator"/>
</dbReference>
<evidence type="ECO:0000313" key="3">
    <source>
        <dbReference type="Proteomes" id="UP001220324"/>
    </source>
</evidence>
<feature type="compositionally biased region" description="Low complexity" evidence="1">
    <location>
        <begin position="56"/>
        <end position="80"/>
    </location>
</feature>
<evidence type="ECO:0000313" key="2">
    <source>
        <dbReference type="EMBL" id="KAJ5541806.1"/>
    </source>
</evidence>
<evidence type="ECO:0000256" key="1">
    <source>
        <dbReference type="SAM" id="MobiDB-lite"/>
    </source>
</evidence>
<sequence>MPSSKRVCQGTLRSKHQFSEPSCSHYIDRKMVGQSCRPRMTRLDTKARDLAASRGSSTPTSVSPESSPTMTAARPHPAHTAATKVCPSTLPADMEETLGLQDLELMMHWCTATYRSMAKDRATETLWQTVIPRLSLEFPSLRHGLLALSALQVSGACTSPERRWRYLLAAREHQSQALIGIHLDTTQELTNVQCDAHFALCSVMTVFSFAYCLIDDGLEEDDEQAEILDEFLEVFQLTRWLISAMVLSLDRVGTGELHSLVRPEPRRARLPNMSHLVIIALRRYNESEALRDSTHEKETYTETINHLGTSLEQLMSGSEPKDFAFCWTFYIPVRFPELVRERKPFALVILAHFAVILHHLRETWWMGDWATRILKEVVDGLDGEWHDLLSWPVDAMGWSLPKVKV</sequence>
<protein>
    <recommendedName>
        <fullName evidence="4">Sterol uptake control protein 2</fullName>
    </recommendedName>
</protein>
<name>A0AAD6CXA3_9EURO</name>
<evidence type="ECO:0008006" key="4">
    <source>
        <dbReference type="Google" id="ProtNLM"/>
    </source>
</evidence>
<dbReference type="PANTHER" id="PTHR47784">
    <property type="entry name" value="STEROL UPTAKE CONTROL PROTEIN 2"/>
    <property type="match status" value="1"/>
</dbReference>
<dbReference type="Proteomes" id="UP001220324">
    <property type="component" value="Unassembled WGS sequence"/>
</dbReference>
<dbReference type="EMBL" id="JAQIZZ010000005">
    <property type="protein sequence ID" value="KAJ5541806.1"/>
    <property type="molecule type" value="Genomic_DNA"/>
</dbReference>